<dbReference type="InterPro" id="IPR015797">
    <property type="entry name" value="NUDIX_hydrolase-like_dom_sf"/>
</dbReference>
<keyword evidence="4" id="KW-1185">Reference proteome</keyword>
<evidence type="ECO:0000313" key="4">
    <source>
        <dbReference type="Proteomes" id="UP000749040"/>
    </source>
</evidence>
<reference evidence="3 4" key="1">
    <citation type="submission" date="2021-01" db="EMBL/GenBank/DDBJ databases">
        <title>Streptomyces acididurans sp. nov., isolated from a peat swamp forest soil.</title>
        <authorList>
            <person name="Chantavorakit T."/>
            <person name="Duangmal K."/>
        </authorList>
    </citation>
    <scope>NUCLEOTIDE SEQUENCE [LARGE SCALE GENOMIC DNA]</scope>
    <source>
        <strain evidence="3 4">KK5PA1</strain>
    </source>
</reference>
<dbReference type="EMBL" id="JADKYB010000015">
    <property type="protein sequence ID" value="MBM9508057.1"/>
    <property type="molecule type" value="Genomic_DNA"/>
</dbReference>
<comment type="caution">
    <text evidence="3">The sequence shown here is derived from an EMBL/GenBank/DDBJ whole genome shotgun (WGS) entry which is preliminary data.</text>
</comment>
<dbReference type="InterPro" id="IPR000086">
    <property type="entry name" value="NUDIX_hydrolase_dom"/>
</dbReference>
<dbReference type="PANTHER" id="PTHR43736">
    <property type="entry name" value="ADP-RIBOSE PYROPHOSPHATASE"/>
    <property type="match status" value="1"/>
</dbReference>
<evidence type="ECO:0000259" key="2">
    <source>
        <dbReference type="PROSITE" id="PS51462"/>
    </source>
</evidence>
<organism evidence="3 4">
    <name type="scientific">Actinacidiphila acididurans</name>
    <dbReference type="NCBI Taxonomy" id="2784346"/>
    <lineage>
        <taxon>Bacteria</taxon>
        <taxon>Bacillati</taxon>
        <taxon>Actinomycetota</taxon>
        <taxon>Actinomycetes</taxon>
        <taxon>Kitasatosporales</taxon>
        <taxon>Streptomycetaceae</taxon>
        <taxon>Actinacidiphila</taxon>
    </lineage>
</organism>
<name>A0ABS2TZ03_9ACTN</name>
<dbReference type="Proteomes" id="UP000749040">
    <property type="component" value="Unassembled WGS sequence"/>
</dbReference>
<dbReference type="GO" id="GO:0016787">
    <property type="term" value="F:hydrolase activity"/>
    <property type="evidence" value="ECO:0007669"/>
    <property type="project" value="UniProtKB-KW"/>
</dbReference>
<dbReference type="CDD" id="cd04699">
    <property type="entry name" value="NUDIX_MutT_Nudt1"/>
    <property type="match status" value="1"/>
</dbReference>
<dbReference type="Gene3D" id="3.90.79.10">
    <property type="entry name" value="Nucleoside Triphosphate Pyrophosphohydrolase"/>
    <property type="match status" value="1"/>
</dbReference>
<proteinExistence type="inferred from homology"/>
<gene>
    <name evidence="3" type="ORF">ITX44_26595</name>
</gene>
<dbReference type="SUPFAM" id="SSF55811">
    <property type="entry name" value="Nudix"/>
    <property type="match status" value="1"/>
</dbReference>
<comment type="similarity">
    <text evidence="1">Belongs to the Nudix hydrolase family.</text>
</comment>
<feature type="domain" description="Nudix hydrolase" evidence="2">
    <location>
        <begin position="8"/>
        <end position="145"/>
    </location>
</feature>
<sequence>MPSYKPPLWPVSVKAVVFDSDGRVLLLENERGEWELPGGRLEIADQDTGEAADAAPETAVEREVLEETGWQVKADALIEDGVWIYEPIPGRRVLIVTYGCTALNPYREPVASTEHKRVGLHPIADVPGLVMPDGYKKSILIWNGRA</sequence>
<dbReference type="Pfam" id="PF00293">
    <property type="entry name" value="NUDIX"/>
    <property type="match status" value="1"/>
</dbReference>
<accession>A0ABS2TZ03</accession>
<keyword evidence="3" id="KW-0378">Hydrolase</keyword>
<dbReference type="PROSITE" id="PS51462">
    <property type="entry name" value="NUDIX"/>
    <property type="match status" value="1"/>
</dbReference>
<evidence type="ECO:0000313" key="3">
    <source>
        <dbReference type="EMBL" id="MBM9508057.1"/>
    </source>
</evidence>
<protein>
    <submittedName>
        <fullName evidence="3">NUDIX hydrolase</fullName>
    </submittedName>
</protein>
<evidence type="ECO:0000256" key="1">
    <source>
        <dbReference type="ARBA" id="ARBA00005582"/>
    </source>
</evidence>
<dbReference type="PANTHER" id="PTHR43736:SF1">
    <property type="entry name" value="DIHYDRONEOPTERIN TRIPHOSPHATE DIPHOSPHATASE"/>
    <property type="match status" value="1"/>
</dbReference>